<proteinExistence type="predicted"/>
<accession>A0A9P4P289</accession>
<gene>
    <name evidence="2" type="ORF">EJ08DRAFT_220148</name>
</gene>
<dbReference type="AlphaFoldDB" id="A0A9P4P289"/>
<reference evidence="2" key="1">
    <citation type="journal article" date="2020" name="Stud. Mycol.">
        <title>101 Dothideomycetes genomes: a test case for predicting lifestyles and emergence of pathogens.</title>
        <authorList>
            <person name="Haridas S."/>
            <person name="Albert R."/>
            <person name="Binder M."/>
            <person name="Bloem J."/>
            <person name="Labutti K."/>
            <person name="Salamov A."/>
            <person name="Andreopoulos B."/>
            <person name="Baker S."/>
            <person name="Barry K."/>
            <person name="Bills G."/>
            <person name="Bluhm B."/>
            <person name="Cannon C."/>
            <person name="Castanera R."/>
            <person name="Culley D."/>
            <person name="Daum C."/>
            <person name="Ezra D."/>
            <person name="Gonzalez J."/>
            <person name="Henrissat B."/>
            <person name="Kuo A."/>
            <person name="Liang C."/>
            <person name="Lipzen A."/>
            <person name="Lutzoni F."/>
            <person name="Magnuson J."/>
            <person name="Mondo S."/>
            <person name="Nolan M."/>
            <person name="Ohm R."/>
            <person name="Pangilinan J."/>
            <person name="Park H.-J."/>
            <person name="Ramirez L."/>
            <person name="Alfaro M."/>
            <person name="Sun H."/>
            <person name="Tritt A."/>
            <person name="Yoshinaga Y."/>
            <person name="Zwiers L.-H."/>
            <person name="Turgeon B."/>
            <person name="Goodwin S."/>
            <person name="Spatafora J."/>
            <person name="Crous P."/>
            <person name="Grigoriev I."/>
        </authorList>
    </citation>
    <scope>NUCLEOTIDE SEQUENCE</scope>
    <source>
        <strain evidence="2">CBS 130266</strain>
    </source>
</reference>
<name>A0A9P4P289_9PEZI</name>
<organism evidence="2 3">
    <name type="scientific">Tothia fuscella</name>
    <dbReference type="NCBI Taxonomy" id="1048955"/>
    <lineage>
        <taxon>Eukaryota</taxon>
        <taxon>Fungi</taxon>
        <taxon>Dikarya</taxon>
        <taxon>Ascomycota</taxon>
        <taxon>Pezizomycotina</taxon>
        <taxon>Dothideomycetes</taxon>
        <taxon>Pleosporomycetidae</taxon>
        <taxon>Venturiales</taxon>
        <taxon>Cylindrosympodiaceae</taxon>
        <taxon>Tothia</taxon>
    </lineage>
</organism>
<dbReference type="EMBL" id="MU007011">
    <property type="protein sequence ID" value="KAF2435975.1"/>
    <property type="molecule type" value="Genomic_DNA"/>
</dbReference>
<comment type="caution">
    <text evidence="2">The sequence shown here is derived from an EMBL/GenBank/DDBJ whole genome shotgun (WGS) entry which is preliminary data.</text>
</comment>
<sequence length="84" mass="9096">MQGAERMSSVKNRQPSPDLPLRSSGSFRCSCIVGLSLLMDHITLFISVYSISGIYNLGIKSMTEASAFACECNKAIRLVLLVPA</sequence>
<evidence type="ECO:0000256" key="1">
    <source>
        <dbReference type="SAM" id="MobiDB-lite"/>
    </source>
</evidence>
<feature type="region of interest" description="Disordered" evidence="1">
    <location>
        <begin position="1"/>
        <end position="24"/>
    </location>
</feature>
<evidence type="ECO:0000313" key="3">
    <source>
        <dbReference type="Proteomes" id="UP000800235"/>
    </source>
</evidence>
<protein>
    <submittedName>
        <fullName evidence="2">Uncharacterized protein</fullName>
    </submittedName>
</protein>
<dbReference type="Proteomes" id="UP000800235">
    <property type="component" value="Unassembled WGS sequence"/>
</dbReference>
<keyword evidence="3" id="KW-1185">Reference proteome</keyword>
<evidence type="ECO:0000313" key="2">
    <source>
        <dbReference type="EMBL" id="KAF2435975.1"/>
    </source>
</evidence>